<comment type="caution">
    <text evidence="1">The sequence shown here is derived from an EMBL/GenBank/DDBJ whole genome shotgun (WGS) entry which is preliminary data.</text>
</comment>
<evidence type="ECO:0000313" key="2">
    <source>
        <dbReference type="Proteomes" id="UP000281514"/>
    </source>
</evidence>
<sequence>MVSSAWCCAVITPLVSTSLSNNRFQVPVRPVLGVLAEPHTALPLPVSYWPLPPLVVINGVLASPSAYSDSSSRLIAYLHRFISKMPRAALRVEGAVGCVTIE</sequence>
<proteinExistence type="predicted"/>
<dbReference type="EMBL" id="RBTX01000729">
    <property type="protein sequence ID" value="RMU23903.1"/>
    <property type="molecule type" value="Genomic_DNA"/>
</dbReference>
<gene>
    <name evidence="1" type="ORF">ALP32_200203</name>
</gene>
<dbReference type="AlphaFoldDB" id="A0A3M5SRN8"/>
<protein>
    <submittedName>
        <fullName evidence="1">Uncharacterized protein</fullName>
    </submittedName>
</protein>
<reference evidence="1 2" key="1">
    <citation type="submission" date="2018-08" db="EMBL/GenBank/DDBJ databases">
        <title>Recombination of ecologically and evolutionarily significant loci maintains genetic cohesion in the Pseudomonas syringae species complex.</title>
        <authorList>
            <person name="Dillon M."/>
            <person name="Thakur S."/>
            <person name="Almeida R.N.D."/>
            <person name="Weir B.S."/>
            <person name="Guttman D.S."/>
        </authorList>
    </citation>
    <scope>NUCLEOTIDE SEQUENCE [LARGE SCALE GENOMIC DNA]</scope>
    <source>
        <strain evidence="1 2">ICMP 9749</strain>
    </source>
</reference>
<name>A0A3M5SRN8_9PSED</name>
<dbReference type="Proteomes" id="UP000281514">
    <property type="component" value="Unassembled WGS sequence"/>
</dbReference>
<organism evidence="1 2">
    <name type="scientific">Pseudomonas avellanae</name>
    <dbReference type="NCBI Taxonomy" id="46257"/>
    <lineage>
        <taxon>Bacteria</taxon>
        <taxon>Pseudomonadati</taxon>
        <taxon>Pseudomonadota</taxon>
        <taxon>Gammaproteobacteria</taxon>
        <taxon>Pseudomonadales</taxon>
        <taxon>Pseudomonadaceae</taxon>
        <taxon>Pseudomonas</taxon>
    </lineage>
</organism>
<accession>A0A3M5SRN8</accession>
<evidence type="ECO:0000313" key="1">
    <source>
        <dbReference type="EMBL" id="RMU23903.1"/>
    </source>
</evidence>